<dbReference type="GO" id="GO:0004497">
    <property type="term" value="F:monooxygenase activity"/>
    <property type="evidence" value="ECO:0007669"/>
    <property type="project" value="UniProtKB-KW"/>
</dbReference>
<evidence type="ECO:0000313" key="12">
    <source>
        <dbReference type="RefSeq" id="XP_008780952.2"/>
    </source>
</evidence>
<dbReference type="GeneID" id="103700850"/>
<dbReference type="InterPro" id="IPR050651">
    <property type="entry name" value="Plant_Cytochrome_P450_Monoox"/>
</dbReference>
<dbReference type="Gene3D" id="1.10.630.10">
    <property type="entry name" value="Cytochrome P450"/>
    <property type="match status" value="1"/>
</dbReference>
<proteinExistence type="inferred from homology"/>
<evidence type="ECO:0000313" key="11">
    <source>
        <dbReference type="Proteomes" id="UP000228380"/>
    </source>
</evidence>
<dbReference type="InterPro" id="IPR017972">
    <property type="entry name" value="Cyt_P450_CS"/>
</dbReference>
<dbReference type="GO" id="GO:0020037">
    <property type="term" value="F:heme binding"/>
    <property type="evidence" value="ECO:0007669"/>
    <property type="project" value="InterPro"/>
</dbReference>
<dbReference type="GO" id="GO:0005506">
    <property type="term" value="F:iron ion binding"/>
    <property type="evidence" value="ECO:0007669"/>
    <property type="project" value="InterPro"/>
</dbReference>
<dbReference type="InterPro" id="IPR002401">
    <property type="entry name" value="Cyt_P450_E_grp-I"/>
</dbReference>
<dbReference type="OrthoDB" id="1055148at2759"/>
<evidence type="ECO:0000256" key="2">
    <source>
        <dbReference type="ARBA" id="ARBA00022617"/>
    </source>
</evidence>
<evidence type="ECO:0000256" key="3">
    <source>
        <dbReference type="ARBA" id="ARBA00022723"/>
    </source>
</evidence>
<dbReference type="PRINTS" id="PR00463">
    <property type="entry name" value="EP450I"/>
</dbReference>
<dbReference type="GO" id="GO:0016020">
    <property type="term" value="C:membrane"/>
    <property type="evidence" value="ECO:0007669"/>
    <property type="project" value="UniProtKB-SubCell"/>
</dbReference>
<evidence type="ECO:0000256" key="6">
    <source>
        <dbReference type="ARBA" id="ARBA00023136"/>
    </source>
</evidence>
<dbReference type="RefSeq" id="XP_008780952.2">
    <property type="nucleotide sequence ID" value="XM_008782730.4"/>
</dbReference>
<dbReference type="InterPro" id="IPR036396">
    <property type="entry name" value="Cyt_P450_sf"/>
</dbReference>
<keyword evidence="3 7" id="KW-0479">Metal-binding</keyword>
<keyword evidence="4 8" id="KW-0560">Oxidoreductase</keyword>
<name>A0A8B7BLD6_PHODC</name>
<evidence type="ECO:0000256" key="9">
    <source>
        <dbReference type="SAM" id="Coils"/>
    </source>
</evidence>
<evidence type="ECO:0000256" key="1">
    <source>
        <dbReference type="ARBA" id="ARBA00004370"/>
    </source>
</evidence>
<dbReference type="PANTHER" id="PTHR47947">
    <property type="entry name" value="CYTOCHROME P450 82C3-RELATED"/>
    <property type="match status" value="1"/>
</dbReference>
<dbReference type="CDD" id="cd20653">
    <property type="entry name" value="CYP81"/>
    <property type="match status" value="1"/>
</dbReference>
<feature type="binding site" description="axial binding residue" evidence="7">
    <location>
        <position position="446"/>
    </location>
    <ligand>
        <name>heme</name>
        <dbReference type="ChEBI" id="CHEBI:30413"/>
    </ligand>
    <ligandPart>
        <name>Fe</name>
        <dbReference type="ChEBI" id="CHEBI:18248"/>
    </ligandPart>
</feature>
<comment type="subcellular location">
    <subcellularLocation>
        <location evidence="1">Membrane</location>
    </subcellularLocation>
</comment>
<evidence type="ECO:0000256" key="7">
    <source>
        <dbReference type="PIRSR" id="PIRSR602401-1"/>
    </source>
</evidence>
<dbReference type="Proteomes" id="UP000228380">
    <property type="component" value="Chromosome 16"/>
</dbReference>
<comment type="similarity">
    <text evidence="8">Belongs to the cytochrome P450 family.</text>
</comment>
<organism evidence="11 12">
    <name type="scientific">Phoenix dactylifera</name>
    <name type="common">Date palm</name>
    <dbReference type="NCBI Taxonomy" id="42345"/>
    <lineage>
        <taxon>Eukaryota</taxon>
        <taxon>Viridiplantae</taxon>
        <taxon>Streptophyta</taxon>
        <taxon>Embryophyta</taxon>
        <taxon>Tracheophyta</taxon>
        <taxon>Spermatophyta</taxon>
        <taxon>Magnoliopsida</taxon>
        <taxon>Liliopsida</taxon>
        <taxon>Arecaceae</taxon>
        <taxon>Coryphoideae</taxon>
        <taxon>Phoeniceae</taxon>
        <taxon>Phoenix</taxon>
    </lineage>
</organism>
<dbReference type="Pfam" id="PF00067">
    <property type="entry name" value="p450"/>
    <property type="match status" value="1"/>
</dbReference>
<dbReference type="InterPro" id="IPR001128">
    <property type="entry name" value="Cyt_P450"/>
</dbReference>
<accession>A0A8B7BLD6</accession>
<feature type="signal peptide" evidence="10">
    <location>
        <begin position="1"/>
        <end position="22"/>
    </location>
</feature>
<keyword evidence="10" id="KW-0732">Signal</keyword>
<dbReference type="FunFam" id="1.10.630.10:FF:000023">
    <property type="entry name" value="Cytochrome P450 family protein"/>
    <property type="match status" value="1"/>
</dbReference>
<keyword evidence="11" id="KW-1185">Reference proteome</keyword>
<dbReference type="GO" id="GO:0016705">
    <property type="term" value="F:oxidoreductase activity, acting on paired donors, with incorporation or reduction of molecular oxygen"/>
    <property type="evidence" value="ECO:0007669"/>
    <property type="project" value="InterPro"/>
</dbReference>
<evidence type="ECO:0000256" key="8">
    <source>
        <dbReference type="RuleBase" id="RU000461"/>
    </source>
</evidence>
<dbReference type="PANTHER" id="PTHR47947:SF3">
    <property type="entry name" value="CYTOCHROME P450 81D1-LIKE"/>
    <property type="match status" value="1"/>
</dbReference>
<reference evidence="12" key="2">
    <citation type="submission" date="2025-08" db="UniProtKB">
        <authorList>
            <consortium name="RefSeq"/>
        </authorList>
    </citation>
    <scope>IDENTIFICATION</scope>
    <source>
        <tissue evidence="12">Young leaves</tissue>
    </source>
</reference>
<evidence type="ECO:0000256" key="5">
    <source>
        <dbReference type="ARBA" id="ARBA00023004"/>
    </source>
</evidence>
<dbReference type="SUPFAM" id="SSF48264">
    <property type="entry name" value="Cytochrome P450"/>
    <property type="match status" value="1"/>
</dbReference>
<keyword evidence="2 7" id="KW-0349">Heme</keyword>
<dbReference type="PROSITE" id="PS00086">
    <property type="entry name" value="CYTOCHROME_P450"/>
    <property type="match status" value="1"/>
</dbReference>
<keyword evidence="6" id="KW-0472">Membrane</keyword>
<dbReference type="AlphaFoldDB" id="A0A8B7BLD6"/>
<dbReference type="KEGG" id="pda:103700850"/>
<evidence type="ECO:0000256" key="4">
    <source>
        <dbReference type="ARBA" id="ARBA00023002"/>
    </source>
</evidence>
<feature type="chain" id="PRO_5034289629" evidence="10">
    <location>
        <begin position="23"/>
        <end position="510"/>
    </location>
</feature>
<sequence length="510" mass="57411">MVSLSSISFALALLLFIRFLLSSKKRRLPPCPPALPFIGHLYLFKKPLHHALVRLADRHGPVLLLRFGSVPVLVVSSSSAAEECFTTNDVTFANRPNLPSGKHLSNNYTTLGTSNYGPHWRNLRRIATIELLSSPRLLSSTDVRAEEVHELARRLFLNSKGGTSEGFVKVELKSWLFELALNIMMRMIAGKRYYGNDAGVSEEARQFREIVEAAFSLGGTSNLGDFLPMLRWVDFQGVRKRLVSLQKRRDEFMQRLIDEYRNASLEIKQEEEAEKKKKKNMIGDLLLLQKTDPEYYTDQTIKALCFSLLQAGTDTSSNTIEWAMSLLLNNGEALTKVREEIDARVGNERLVEEADLSNLPYLQCVIAETLRLYPAGPLLLPHKSTSECAVEGYSIPQGTMLLVNAYYIHRDAKTWEEPAKFKPERFENGKGEGKWMIPFGMGRRRCPGEGLAMREVGLALGTLIQCFEWKRVGEEEVDMSEGPGLTLPKAVPLEAMYSPRQAMINILAGL</sequence>
<protein>
    <submittedName>
        <fullName evidence="12">Cytochrome P450 81Q32-like</fullName>
    </submittedName>
</protein>
<keyword evidence="8" id="KW-0503">Monooxygenase</keyword>
<dbReference type="PRINTS" id="PR00385">
    <property type="entry name" value="P450"/>
</dbReference>
<keyword evidence="5 7" id="KW-0408">Iron</keyword>
<evidence type="ECO:0000256" key="10">
    <source>
        <dbReference type="SAM" id="SignalP"/>
    </source>
</evidence>
<keyword evidence="9" id="KW-0175">Coiled coil</keyword>
<gene>
    <name evidence="12" type="primary">LOC103700850</name>
</gene>
<reference evidence="11" key="1">
    <citation type="journal article" date="2019" name="Nat. Commun.">
        <title>Genome-wide association mapping of date palm fruit traits.</title>
        <authorList>
            <person name="Hazzouri K.M."/>
            <person name="Gros-Balthazard M."/>
            <person name="Flowers J.M."/>
            <person name="Copetti D."/>
            <person name="Lemansour A."/>
            <person name="Lebrun M."/>
            <person name="Masmoudi K."/>
            <person name="Ferrand S."/>
            <person name="Dhar M.I."/>
            <person name="Fresquez Z.A."/>
            <person name="Rosas U."/>
            <person name="Zhang J."/>
            <person name="Talag J."/>
            <person name="Lee S."/>
            <person name="Kudrna D."/>
            <person name="Powell R.F."/>
            <person name="Leitch I.J."/>
            <person name="Krueger R.R."/>
            <person name="Wing R.A."/>
            <person name="Amiri K.M.A."/>
            <person name="Purugganan M.D."/>
        </authorList>
    </citation>
    <scope>NUCLEOTIDE SEQUENCE [LARGE SCALE GENOMIC DNA]</scope>
    <source>
        <strain evidence="11">cv. Khalas</strain>
    </source>
</reference>
<comment type="cofactor">
    <cofactor evidence="7">
        <name>heme</name>
        <dbReference type="ChEBI" id="CHEBI:30413"/>
    </cofactor>
</comment>
<feature type="coiled-coil region" evidence="9">
    <location>
        <begin position="253"/>
        <end position="280"/>
    </location>
</feature>